<feature type="signal peptide" evidence="1">
    <location>
        <begin position="1"/>
        <end position="19"/>
    </location>
</feature>
<evidence type="ECO:0000313" key="3">
    <source>
        <dbReference type="Proteomes" id="UP000308133"/>
    </source>
</evidence>
<protein>
    <recommendedName>
        <fullName evidence="4">Carbohydrate-binding-like protein</fullName>
    </recommendedName>
</protein>
<sequence>MRATFVSVLAGLTLAAAQGIDIDAVLAASPVPTADVPVVFVTAKGEAPATASISSYIVSQAASSVAAAISADPTNANLDKRAASTTTCLPQPTGYGYVSNPDTAAQFLADPVFSSQAAAAPVPAGYTKIFENLNASSQAYGYLGYSTLKSYDTATCGGKCTKIKGCMAFNLYFERDPSVNPDSNDCANPPSVTQIKCVFWGGPVTKWNALNKGQFRRQFQVVIAGSNGYVNNSISLQAGYDPPIDLGAAAIDAPPDCSSHDTFLGSKLFTSGPFDANLCLTACSAQTVYNAANPPSDGTKPLTCQFFTTYLLYKNNLPVGQYCSLYSKSWPLQYATNKGMTYGKDVYTIGSSYAFVNSTSPGAPYYPCDVASATSVIEKSTYQPFCSTLLGYTPTVSTVTATVTSAPQRRRRSALESQGLVRRAEQATPYALATFAATAVTSACSLEVTPVTSAVLTTVTVTVAPNTGAVTTTTDAGTSTSTAAAAAAAAQTSVSMPAPGLDVLGQLFGGMIFGR</sequence>
<accession>A0A4V6DUH2</accession>
<dbReference type="Proteomes" id="UP000308133">
    <property type="component" value="Unassembled WGS sequence"/>
</dbReference>
<evidence type="ECO:0008006" key="4">
    <source>
        <dbReference type="Google" id="ProtNLM"/>
    </source>
</evidence>
<dbReference type="PANTHER" id="PTHR36578:SF1">
    <property type="entry name" value="APPLE DOMAIN-CONTAINING PROTEIN"/>
    <property type="match status" value="1"/>
</dbReference>
<dbReference type="AlphaFoldDB" id="A0A4V6DUH2"/>
<comment type="caution">
    <text evidence="2">The sequence shown here is derived from an EMBL/GenBank/DDBJ whole genome shotgun (WGS) entry which is preliminary data.</text>
</comment>
<gene>
    <name evidence="2" type="ORF">C1H76_4084</name>
</gene>
<proteinExistence type="predicted"/>
<evidence type="ECO:0000256" key="1">
    <source>
        <dbReference type="SAM" id="SignalP"/>
    </source>
</evidence>
<name>A0A4V6DUH2_9PEZI</name>
<evidence type="ECO:0000313" key="2">
    <source>
        <dbReference type="EMBL" id="TKX23572.1"/>
    </source>
</evidence>
<organism evidence="2 3">
    <name type="scientific">Elsinoe australis</name>
    <dbReference type="NCBI Taxonomy" id="40998"/>
    <lineage>
        <taxon>Eukaryota</taxon>
        <taxon>Fungi</taxon>
        <taxon>Dikarya</taxon>
        <taxon>Ascomycota</taxon>
        <taxon>Pezizomycotina</taxon>
        <taxon>Dothideomycetes</taxon>
        <taxon>Dothideomycetidae</taxon>
        <taxon>Myriangiales</taxon>
        <taxon>Elsinoaceae</taxon>
        <taxon>Elsinoe</taxon>
    </lineage>
</organism>
<feature type="chain" id="PRO_5020492707" description="Carbohydrate-binding-like protein" evidence="1">
    <location>
        <begin position="20"/>
        <end position="515"/>
    </location>
</feature>
<dbReference type="EMBL" id="PTQR01000053">
    <property type="protein sequence ID" value="TKX23572.1"/>
    <property type="molecule type" value="Genomic_DNA"/>
</dbReference>
<keyword evidence="1" id="KW-0732">Signal</keyword>
<reference evidence="2 3" key="1">
    <citation type="submission" date="2018-02" db="EMBL/GenBank/DDBJ databases">
        <title>Draft genome sequences of Elsinoe sp., causing black scab on jojoba.</title>
        <authorList>
            <person name="Stodart B."/>
            <person name="Jeffress S."/>
            <person name="Ash G."/>
            <person name="Arun Chinnappa K."/>
        </authorList>
    </citation>
    <scope>NUCLEOTIDE SEQUENCE [LARGE SCALE GENOMIC DNA]</scope>
    <source>
        <strain evidence="2 3">Hillstone_2</strain>
    </source>
</reference>
<dbReference type="PANTHER" id="PTHR36578">
    <property type="entry name" value="CHROMOSOME 15, WHOLE GENOME SHOTGUN SEQUENCE"/>
    <property type="match status" value="1"/>
</dbReference>